<evidence type="ECO:0000313" key="4">
    <source>
        <dbReference type="Proteomes" id="UP000054408"/>
    </source>
</evidence>
<feature type="transmembrane region" description="Helical" evidence="2">
    <location>
        <begin position="23"/>
        <end position="45"/>
    </location>
</feature>
<name>A0A0L0DLP5_THETB</name>
<feature type="region of interest" description="Disordered" evidence="1">
    <location>
        <begin position="481"/>
        <end position="501"/>
    </location>
</feature>
<reference evidence="3 4" key="1">
    <citation type="submission" date="2010-05" db="EMBL/GenBank/DDBJ databases">
        <title>The Genome Sequence of Thecamonas trahens ATCC 50062.</title>
        <authorList>
            <consortium name="The Broad Institute Genome Sequencing Platform"/>
            <person name="Russ C."/>
            <person name="Cuomo C."/>
            <person name="Shea T."/>
            <person name="Young S.K."/>
            <person name="Zeng Q."/>
            <person name="Koehrsen M."/>
            <person name="Haas B."/>
            <person name="Borodovsky M."/>
            <person name="Guigo R."/>
            <person name="Alvarado L."/>
            <person name="Berlin A."/>
            <person name="Bochicchio J."/>
            <person name="Borenstein D."/>
            <person name="Chapman S."/>
            <person name="Chen Z."/>
            <person name="Freedman E."/>
            <person name="Gellesch M."/>
            <person name="Goldberg J."/>
            <person name="Griggs A."/>
            <person name="Gujja S."/>
            <person name="Heilman E."/>
            <person name="Heiman D."/>
            <person name="Hepburn T."/>
            <person name="Howarth C."/>
            <person name="Jen D."/>
            <person name="Larson L."/>
            <person name="Mehta T."/>
            <person name="Park D."/>
            <person name="Pearson M."/>
            <person name="Roberts A."/>
            <person name="Saif S."/>
            <person name="Shenoy N."/>
            <person name="Sisk P."/>
            <person name="Stolte C."/>
            <person name="Sykes S."/>
            <person name="Thomson T."/>
            <person name="Walk T."/>
            <person name="White J."/>
            <person name="Yandava C."/>
            <person name="Burger G."/>
            <person name="Gray M.W."/>
            <person name="Holland P.W.H."/>
            <person name="King N."/>
            <person name="Lang F.B.F."/>
            <person name="Roger A.J."/>
            <person name="Ruiz-Trillo I."/>
            <person name="Lander E."/>
            <person name="Nusbaum C."/>
        </authorList>
    </citation>
    <scope>NUCLEOTIDE SEQUENCE [LARGE SCALE GENOMIC DNA]</scope>
    <source>
        <strain evidence="3 4">ATCC 50062</strain>
    </source>
</reference>
<evidence type="ECO:0000256" key="1">
    <source>
        <dbReference type="SAM" id="MobiDB-lite"/>
    </source>
</evidence>
<organism evidence="3 4">
    <name type="scientific">Thecamonas trahens ATCC 50062</name>
    <dbReference type="NCBI Taxonomy" id="461836"/>
    <lineage>
        <taxon>Eukaryota</taxon>
        <taxon>Apusozoa</taxon>
        <taxon>Apusomonadida</taxon>
        <taxon>Apusomonadidae</taxon>
        <taxon>Thecamonas</taxon>
    </lineage>
</organism>
<keyword evidence="2" id="KW-0812">Transmembrane</keyword>
<dbReference type="EMBL" id="GL349477">
    <property type="protein sequence ID" value="KNC52966.1"/>
    <property type="molecule type" value="Genomic_DNA"/>
</dbReference>
<feature type="compositionally biased region" description="Low complexity" evidence="1">
    <location>
        <begin position="541"/>
        <end position="569"/>
    </location>
</feature>
<gene>
    <name evidence="3" type="ORF">AMSG_09137</name>
</gene>
<feature type="transmembrane region" description="Helical" evidence="2">
    <location>
        <begin position="105"/>
        <end position="127"/>
    </location>
</feature>
<accession>A0A0L0DLP5</accession>
<feature type="region of interest" description="Disordered" evidence="1">
    <location>
        <begin position="541"/>
        <end position="588"/>
    </location>
</feature>
<dbReference type="Proteomes" id="UP000054408">
    <property type="component" value="Unassembled WGS sequence"/>
</dbReference>
<keyword evidence="2" id="KW-0472">Membrane</keyword>
<sequence>MSQLLTTVSALFTPTRHHSYSELGLWFLFLFLALLELLFGSLLVLDGVECSPWSAAADKELWKYPPANVSLETVGGLGKVNWALSDFVLNKDFVNINCENEIKQYTLSMTIFTALNVLLTGIFMSISSSYINQIRVRADDIVEMDDDVDDDVILKANAGLIVQINRFLYFKVAIIFCYMAAISLRYSFIAIIGNQRGVDGGTFYFFQCGGDRNFVWQMMERHAMLFRCVFNHIRLSTLLTSLITVVRAILGCAVLYSMYRLYRYRQNGEWLTRSVSDSSPAAGLAGVLDVLGLHERKLHRQARGAPTQMRRDDALSERSISRRELRQSLSIDGESSFGSRPRLSLNDRLRDGSLSSEGMAQVADLASDLAKVPELLAIISSQGPAPTPSASAATPGETALTPESAQLMGIVVKLLQHPEVNSILLRIMRRGLCVLASDSALASASPQLQQTLIYLATDAAAGAALSDALGNVLSVQSREAAAASSASTRDRKARLRSRARQQSTQLSLLNVSALGFGPHALPGPQSRKLALVRGRDPEAVSWTSSASSSSTHASTTGSSAASGAVSTGARLPTGAHLHARPSSSPHDIQLAIPKQGYFVDDVDP</sequence>
<feature type="compositionally biased region" description="Basic and acidic residues" evidence="1">
    <location>
        <begin position="309"/>
        <end position="321"/>
    </location>
</feature>
<feature type="transmembrane region" description="Helical" evidence="2">
    <location>
        <begin position="233"/>
        <end position="256"/>
    </location>
</feature>
<keyword evidence="4" id="KW-1185">Reference proteome</keyword>
<feature type="transmembrane region" description="Helical" evidence="2">
    <location>
        <begin position="168"/>
        <end position="192"/>
    </location>
</feature>
<evidence type="ECO:0000256" key="2">
    <source>
        <dbReference type="SAM" id="Phobius"/>
    </source>
</evidence>
<dbReference type="GeneID" id="25567661"/>
<protein>
    <submittedName>
        <fullName evidence="3">Uncharacterized protein</fullName>
    </submittedName>
</protein>
<keyword evidence="2" id="KW-1133">Transmembrane helix</keyword>
<proteinExistence type="predicted"/>
<dbReference type="AlphaFoldDB" id="A0A0L0DLP5"/>
<dbReference type="RefSeq" id="XP_013754858.1">
    <property type="nucleotide sequence ID" value="XM_013899404.1"/>
</dbReference>
<feature type="region of interest" description="Disordered" evidence="1">
    <location>
        <begin position="300"/>
        <end position="321"/>
    </location>
</feature>
<evidence type="ECO:0000313" key="3">
    <source>
        <dbReference type="EMBL" id="KNC52966.1"/>
    </source>
</evidence>